<reference evidence="1" key="1">
    <citation type="journal article" date="2023" name="Science">
        <title>Genome structures resolve the early diversification of teleost fishes.</title>
        <authorList>
            <person name="Parey E."/>
            <person name="Louis A."/>
            <person name="Montfort J."/>
            <person name="Bouchez O."/>
            <person name="Roques C."/>
            <person name="Iampietro C."/>
            <person name="Lluch J."/>
            <person name="Castinel A."/>
            <person name="Donnadieu C."/>
            <person name="Desvignes T."/>
            <person name="Floi Bucao C."/>
            <person name="Jouanno E."/>
            <person name="Wen M."/>
            <person name="Mejri S."/>
            <person name="Dirks R."/>
            <person name="Jansen H."/>
            <person name="Henkel C."/>
            <person name="Chen W.J."/>
            <person name="Zahm M."/>
            <person name="Cabau C."/>
            <person name="Klopp C."/>
            <person name="Thompson A.W."/>
            <person name="Robinson-Rechavi M."/>
            <person name="Braasch I."/>
            <person name="Lecointre G."/>
            <person name="Bobe J."/>
            <person name="Postlethwait J.H."/>
            <person name="Berthelot C."/>
            <person name="Roest Crollius H."/>
            <person name="Guiguen Y."/>
        </authorList>
    </citation>
    <scope>NUCLEOTIDE SEQUENCE</scope>
    <source>
        <strain evidence="1">NC1722</strain>
    </source>
</reference>
<organism evidence="1 2">
    <name type="scientific">Aldrovandia affinis</name>
    <dbReference type="NCBI Taxonomy" id="143900"/>
    <lineage>
        <taxon>Eukaryota</taxon>
        <taxon>Metazoa</taxon>
        <taxon>Chordata</taxon>
        <taxon>Craniata</taxon>
        <taxon>Vertebrata</taxon>
        <taxon>Euteleostomi</taxon>
        <taxon>Actinopterygii</taxon>
        <taxon>Neopterygii</taxon>
        <taxon>Teleostei</taxon>
        <taxon>Notacanthiformes</taxon>
        <taxon>Halosauridae</taxon>
        <taxon>Aldrovandia</taxon>
    </lineage>
</organism>
<name>A0AAD7S7X8_9TELE</name>
<sequence length="96" mass="11360">MAAYMSSLTTRCLSRFFIKYTFLPRNKLRDRTKNVSAEATQRIQKMQQRQKLQELKLCPTLQASVDPLNTMTASMLMGHCTRTNNREMWLRNWIIC</sequence>
<gene>
    <name evidence="1" type="ORF">AAFF_G00436350</name>
</gene>
<dbReference type="Proteomes" id="UP001221898">
    <property type="component" value="Unassembled WGS sequence"/>
</dbReference>
<protein>
    <submittedName>
        <fullName evidence="1">Uncharacterized protein</fullName>
    </submittedName>
</protein>
<comment type="caution">
    <text evidence="1">The sequence shown here is derived from an EMBL/GenBank/DDBJ whole genome shotgun (WGS) entry which is preliminary data.</text>
</comment>
<evidence type="ECO:0000313" key="1">
    <source>
        <dbReference type="EMBL" id="KAJ8397636.1"/>
    </source>
</evidence>
<dbReference type="AlphaFoldDB" id="A0AAD7S7X8"/>
<accession>A0AAD7S7X8</accession>
<dbReference type="EMBL" id="JAINUG010000096">
    <property type="protein sequence ID" value="KAJ8397636.1"/>
    <property type="molecule type" value="Genomic_DNA"/>
</dbReference>
<evidence type="ECO:0000313" key="2">
    <source>
        <dbReference type="Proteomes" id="UP001221898"/>
    </source>
</evidence>
<keyword evidence="2" id="KW-1185">Reference proteome</keyword>
<proteinExistence type="predicted"/>